<dbReference type="AlphaFoldDB" id="A0A5N6AAD3"/>
<reference evidence="1" key="1">
    <citation type="submission" date="2019-10" db="EMBL/GenBank/DDBJ databases">
        <title>Nonomuraea sp. nov., isolated from Phyllanthus amarus.</title>
        <authorList>
            <person name="Klykleung N."/>
            <person name="Tanasupawat S."/>
        </authorList>
    </citation>
    <scope>NUCLEOTIDE SEQUENCE [LARGE SCALE GENOMIC DNA]</scope>
    <source>
        <strain evidence="1">3MP-10</strain>
    </source>
</reference>
<gene>
    <name evidence="1" type="ORF">FH607_014040</name>
</gene>
<dbReference type="Proteomes" id="UP000314251">
    <property type="component" value="Unassembled WGS sequence"/>
</dbReference>
<dbReference type="RefSeq" id="WP_139668304.1">
    <property type="nucleotide sequence ID" value="NZ_VDLY02000008.1"/>
</dbReference>
<name>A0A5N6AAD3_9ACTN</name>
<sequence length="155" mass="17374">MSAESAVDHAESALHYIIDIVEQINHWLSPQMQELAFGRPGSSGDAAVIEHTAHRLLGVYEGCMDWAIDLRSARPPAAVSRLFQLTADHANNPVREFREFVELTVSEFDKFSEVDWYSQETNIEVSLPFTITGDAELSRQFAAERGRVLASLRRG</sequence>
<evidence type="ECO:0000313" key="1">
    <source>
        <dbReference type="EMBL" id="KAB8165222.1"/>
    </source>
</evidence>
<dbReference type="EMBL" id="VDLY02000008">
    <property type="protein sequence ID" value="KAB8165222.1"/>
    <property type="molecule type" value="Genomic_DNA"/>
</dbReference>
<accession>A0A5N6AAD3</accession>
<evidence type="ECO:0000313" key="2">
    <source>
        <dbReference type="Proteomes" id="UP000314251"/>
    </source>
</evidence>
<proteinExistence type="predicted"/>
<dbReference type="OrthoDB" id="4294021at2"/>
<comment type="caution">
    <text evidence="1">The sequence shown here is derived from an EMBL/GenBank/DDBJ whole genome shotgun (WGS) entry which is preliminary data.</text>
</comment>
<organism evidence="1 2">
    <name type="scientific">Streptomyces mimosae</name>
    <dbReference type="NCBI Taxonomy" id="2586635"/>
    <lineage>
        <taxon>Bacteria</taxon>
        <taxon>Bacillati</taxon>
        <taxon>Actinomycetota</taxon>
        <taxon>Actinomycetes</taxon>
        <taxon>Kitasatosporales</taxon>
        <taxon>Streptomycetaceae</taxon>
        <taxon>Streptomyces</taxon>
    </lineage>
</organism>
<keyword evidence="2" id="KW-1185">Reference proteome</keyword>
<protein>
    <submittedName>
        <fullName evidence="1">Uncharacterized protein</fullName>
    </submittedName>
</protein>